<evidence type="ECO:0000259" key="1">
    <source>
        <dbReference type="PROSITE" id="PS51186"/>
    </source>
</evidence>
<dbReference type="PANTHER" id="PTHR43072">
    <property type="entry name" value="N-ACETYLTRANSFERASE"/>
    <property type="match status" value="1"/>
</dbReference>
<name>A0AAU6T3C2_9GAMM</name>
<feature type="domain" description="N-acetyltransferase" evidence="1">
    <location>
        <begin position="1"/>
        <end position="148"/>
    </location>
</feature>
<reference evidence="2" key="1">
    <citation type="submission" date="2022-03" db="EMBL/GenBank/DDBJ databases">
        <title>Sea Food Isolates.</title>
        <authorList>
            <person name="Li C."/>
        </authorList>
    </citation>
    <scope>NUCLEOTIDE SEQUENCE</scope>
    <source>
        <strain evidence="2">19NY04SH05-1</strain>
    </source>
</reference>
<organism evidence="2">
    <name type="scientific">Aeromonas sp. 19NY04SH05-1</name>
    <dbReference type="NCBI Taxonomy" id="2920537"/>
    <lineage>
        <taxon>Bacteria</taxon>
        <taxon>Pseudomonadati</taxon>
        <taxon>Pseudomonadota</taxon>
        <taxon>Gammaproteobacteria</taxon>
        <taxon>Aeromonadales</taxon>
        <taxon>Aeromonadaceae</taxon>
        <taxon>Aeromonas</taxon>
    </lineage>
</organism>
<dbReference type="AlphaFoldDB" id="A0AAU6T3C2"/>
<dbReference type="SUPFAM" id="SSF55729">
    <property type="entry name" value="Acyl-CoA N-acyltransferases (Nat)"/>
    <property type="match status" value="1"/>
</dbReference>
<dbReference type="Pfam" id="PF00583">
    <property type="entry name" value="Acetyltransf_1"/>
    <property type="match status" value="1"/>
</dbReference>
<dbReference type="InterPro" id="IPR016181">
    <property type="entry name" value="Acyl_CoA_acyltransferase"/>
</dbReference>
<sequence length="148" mass="16843">MEIIRAGMDDLDIISPLFNAYRIFYGQQEDMTLARHFLAERLSQQESVIFFARDKQGAGIGFTQLYPSFSSVAAKRIWVLNDLYVVAQARRLGVAKKLMDTAKEFAMATNARGLALETARDNSAAQRLYESLGYRKEDGYHYFLALDK</sequence>
<dbReference type="RefSeq" id="WP_338609877.1">
    <property type="nucleotide sequence ID" value="NZ_CP095328.1"/>
</dbReference>
<evidence type="ECO:0000313" key="2">
    <source>
        <dbReference type="EMBL" id="XAG39585.1"/>
    </source>
</evidence>
<dbReference type="GO" id="GO:0016747">
    <property type="term" value="F:acyltransferase activity, transferring groups other than amino-acyl groups"/>
    <property type="evidence" value="ECO:0007669"/>
    <property type="project" value="InterPro"/>
</dbReference>
<proteinExistence type="predicted"/>
<dbReference type="PROSITE" id="PS51186">
    <property type="entry name" value="GNAT"/>
    <property type="match status" value="1"/>
</dbReference>
<accession>A0AAU6T3C2</accession>
<dbReference type="PANTHER" id="PTHR43072:SF60">
    <property type="entry name" value="L-2,4-DIAMINOBUTYRIC ACID ACETYLTRANSFERASE"/>
    <property type="match status" value="1"/>
</dbReference>
<dbReference type="CDD" id="cd04301">
    <property type="entry name" value="NAT_SF"/>
    <property type="match status" value="1"/>
</dbReference>
<gene>
    <name evidence="2" type="ORF">MRK42_11065</name>
</gene>
<dbReference type="Gene3D" id="3.40.630.30">
    <property type="match status" value="1"/>
</dbReference>
<dbReference type="InterPro" id="IPR000182">
    <property type="entry name" value="GNAT_dom"/>
</dbReference>
<dbReference type="EMBL" id="CP095328">
    <property type="protein sequence ID" value="XAG39585.1"/>
    <property type="molecule type" value="Genomic_DNA"/>
</dbReference>
<protein>
    <submittedName>
        <fullName evidence="2">GNAT family N-acetyltransferase</fullName>
    </submittedName>
</protein>